<comment type="caution">
    <text evidence="1">The sequence shown here is derived from an EMBL/GenBank/DDBJ whole genome shotgun (WGS) entry which is preliminary data.</text>
</comment>
<dbReference type="Gene3D" id="3.10.20.90">
    <property type="entry name" value="Phosphatidylinositol 3-kinase Catalytic Subunit, Chain A, domain 1"/>
    <property type="match status" value="1"/>
</dbReference>
<dbReference type="Proteomes" id="UP001305779">
    <property type="component" value="Unassembled WGS sequence"/>
</dbReference>
<protein>
    <recommendedName>
        <fullName evidence="3">UBX domain-containing protein</fullName>
    </recommendedName>
</protein>
<gene>
    <name evidence="1" type="ORF">PRZ48_008463</name>
</gene>
<evidence type="ECO:0008006" key="3">
    <source>
        <dbReference type="Google" id="ProtNLM"/>
    </source>
</evidence>
<name>A0ABR0EFK0_ZASCE</name>
<evidence type="ECO:0000313" key="1">
    <source>
        <dbReference type="EMBL" id="KAK4500274.1"/>
    </source>
</evidence>
<dbReference type="CDD" id="cd01763">
    <property type="entry name" value="Ubl_SUMO_like"/>
    <property type="match status" value="1"/>
</dbReference>
<keyword evidence="2" id="KW-1185">Reference proteome</keyword>
<proteinExistence type="predicted"/>
<organism evidence="1 2">
    <name type="scientific">Zasmidium cellare</name>
    <name type="common">Wine cellar mold</name>
    <name type="synonym">Racodium cellare</name>
    <dbReference type="NCBI Taxonomy" id="395010"/>
    <lineage>
        <taxon>Eukaryota</taxon>
        <taxon>Fungi</taxon>
        <taxon>Dikarya</taxon>
        <taxon>Ascomycota</taxon>
        <taxon>Pezizomycotina</taxon>
        <taxon>Dothideomycetes</taxon>
        <taxon>Dothideomycetidae</taxon>
        <taxon>Mycosphaerellales</taxon>
        <taxon>Mycosphaerellaceae</taxon>
        <taxon>Zasmidium</taxon>
    </lineage>
</organism>
<dbReference type="EMBL" id="JAXOVC010000006">
    <property type="protein sequence ID" value="KAK4500274.1"/>
    <property type="molecule type" value="Genomic_DNA"/>
</dbReference>
<evidence type="ECO:0000313" key="2">
    <source>
        <dbReference type="Proteomes" id="UP001305779"/>
    </source>
</evidence>
<accession>A0ABR0EFK0</accession>
<sequence>MPELDDANIAINLPLPVYGDEASQDVEIQFNTRYTGAEDAAKFVQTLMHGSHVKVEEETRKRRRIDERIEQERRLARANETVEFRINGAQTTMQFRIKRADQFKRSLEAYAQQNNKQSENLKLFFDGCWVPAHSSANDVRYCGLVEMQEAYECLQIDMESGEILEVYELAR</sequence>
<reference evidence="1 2" key="1">
    <citation type="journal article" date="2023" name="G3 (Bethesda)">
        <title>A chromosome-level genome assembly of Zasmidium syzygii isolated from banana leaves.</title>
        <authorList>
            <person name="van Westerhoven A.C."/>
            <person name="Mehrabi R."/>
            <person name="Talebi R."/>
            <person name="Steentjes M.B.F."/>
            <person name="Corcolon B."/>
            <person name="Chong P.A."/>
            <person name="Kema G.H.J."/>
            <person name="Seidl M.F."/>
        </authorList>
    </citation>
    <scope>NUCLEOTIDE SEQUENCE [LARGE SCALE GENOMIC DNA]</scope>
    <source>
        <strain evidence="1 2">P124</strain>
    </source>
</reference>